<feature type="region of interest" description="Disordered" evidence="2">
    <location>
        <begin position="72"/>
        <end position="99"/>
    </location>
</feature>
<dbReference type="InterPro" id="IPR029240">
    <property type="entry name" value="MMS19_N"/>
</dbReference>
<reference evidence="4" key="1">
    <citation type="submission" date="2017-07" db="EMBL/GenBank/DDBJ databases">
        <title>Taro Niue Genome Assembly and Annotation.</title>
        <authorList>
            <person name="Atibalentja N."/>
            <person name="Keating K."/>
            <person name="Fields C.J."/>
        </authorList>
    </citation>
    <scope>NUCLEOTIDE SEQUENCE</scope>
    <source>
        <strain evidence="4">Niue_2</strain>
        <tissue evidence="4">Leaf</tissue>
    </source>
</reference>
<dbReference type="GO" id="GO:0097361">
    <property type="term" value="C:cytosolic [4Fe-4S] assembly targeting complex"/>
    <property type="evidence" value="ECO:0007669"/>
    <property type="project" value="UniProtKB-UniRule"/>
</dbReference>
<dbReference type="EMBL" id="NMUH01000266">
    <property type="protein sequence ID" value="MQL75800.1"/>
    <property type="molecule type" value="Genomic_DNA"/>
</dbReference>
<name>A0A843U1N7_COLES</name>
<sequence length="192" mass="21475">GEGIVHGICEAIDGEKDPRCLMHTFQLVETLARLFPDPSGPLASYARELFEVLGCYFPIYFTHVSQVNDGRLGPTQAESGLTQGRDRLGPTQPPDPTLPSLHKRVELYIAGCEKPDHLIGDEKKSDIQDPKYVVWLRDDSVLMSRILNSVSAGIRPTILHKSTAADMWKIFSSLYGRKIRSVYISYIIISMN</sequence>
<dbReference type="PANTHER" id="PTHR12891:SF0">
    <property type="entry name" value="MMS19 NUCLEOTIDE EXCISION REPAIR PROTEIN HOMOLOG"/>
    <property type="match status" value="1"/>
</dbReference>
<comment type="subcellular location">
    <subcellularLocation>
        <location evidence="1">Nucleus</location>
    </subcellularLocation>
</comment>
<dbReference type="PANTHER" id="PTHR12891">
    <property type="entry name" value="DNA REPAIR/TRANSCRIPTION PROTEIN MET18/MMS19"/>
    <property type="match status" value="1"/>
</dbReference>
<dbReference type="GO" id="GO:0005634">
    <property type="term" value="C:nucleus"/>
    <property type="evidence" value="ECO:0007669"/>
    <property type="project" value="UniProtKB-SubCell"/>
</dbReference>
<evidence type="ECO:0000256" key="2">
    <source>
        <dbReference type="SAM" id="MobiDB-lite"/>
    </source>
</evidence>
<evidence type="ECO:0000256" key="1">
    <source>
        <dbReference type="RuleBase" id="RU367072"/>
    </source>
</evidence>
<keyword evidence="1" id="KW-0539">Nucleus</keyword>
<gene>
    <name evidence="4" type="ORF">Taro_008185</name>
</gene>
<keyword evidence="1" id="KW-0227">DNA damage</keyword>
<evidence type="ECO:0000313" key="5">
    <source>
        <dbReference type="Proteomes" id="UP000652761"/>
    </source>
</evidence>
<comment type="function">
    <text evidence="1">Key component of the cytosolic iron-sulfur protein assembly (CIA) complex, a multiprotein complex that mediates the incorporation of iron-sulfur cluster into apoproteins specifically involved in DNA metabolism and genomic integrity. In the CIA complex, MMS19 acts as an adapter between early-acting CIA components and a subset of cellular target iron-sulfur proteins.</text>
</comment>
<feature type="domain" description="MMS19 N-terminal" evidence="3">
    <location>
        <begin position="4"/>
        <end position="64"/>
    </location>
</feature>
<dbReference type="GO" id="GO:0051604">
    <property type="term" value="P:protein maturation"/>
    <property type="evidence" value="ECO:0007669"/>
    <property type="project" value="UniProtKB-UniRule"/>
</dbReference>
<dbReference type="InterPro" id="IPR039920">
    <property type="entry name" value="MMS19"/>
</dbReference>
<dbReference type="Pfam" id="PF14500">
    <property type="entry name" value="MMS19_N"/>
    <property type="match status" value="1"/>
</dbReference>
<comment type="similarity">
    <text evidence="1">Belongs to the MET18/MMS19 family.</text>
</comment>
<keyword evidence="5" id="KW-1185">Reference proteome</keyword>
<dbReference type="OrthoDB" id="1695521at2759"/>
<feature type="non-terminal residue" evidence="4">
    <location>
        <position position="192"/>
    </location>
</feature>
<dbReference type="GO" id="GO:0016226">
    <property type="term" value="P:iron-sulfur cluster assembly"/>
    <property type="evidence" value="ECO:0007669"/>
    <property type="project" value="UniProtKB-UniRule"/>
</dbReference>
<dbReference type="AlphaFoldDB" id="A0A843U1N7"/>
<comment type="caution">
    <text evidence="4">The sequence shown here is derived from an EMBL/GenBank/DDBJ whole genome shotgun (WGS) entry which is preliminary data.</text>
</comment>
<organism evidence="4 5">
    <name type="scientific">Colocasia esculenta</name>
    <name type="common">Wild taro</name>
    <name type="synonym">Arum esculentum</name>
    <dbReference type="NCBI Taxonomy" id="4460"/>
    <lineage>
        <taxon>Eukaryota</taxon>
        <taxon>Viridiplantae</taxon>
        <taxon>Streptophyta</taxon>
        <taxon>Embryophyta</taxon>
        <taxon>Tracheophyta</taxon>
        <taxon>Spermatophyta</taxon>
        <taxon>Magnoliopsida</taxon>
        <taxon>Liliopsida</taxon>
        <taxon>Araceae</taxon>
        <taxon>Aroideae</taxon>
        <taxon>Colocasieae</taxon>
        <taxon>Colocasia</taxon>
    </lineage>
</organism>
<proteinExistence type="inferred from homology"/>
<accession>A0A843U1N7</accession>
<dbReference type="GO" id="GO:0006281">
    <property type="term" value="P:DNA repair"/>
    <property type="evidence" value="ECO:0007669"/>
    <property type="project" value="UniProtKB-UniRule"/>
</dbReference>
<evidence type="ECO:0000313" key="4">
    <source>
        <dbReference type="EMBL" id="MQL75800.1"/>
    </source>
</evidence>
<keyword evidence="1" id="KW-0234">DNA repair</keyword>
<protein>
    <recommendedName>
        <fullName evidence="1">MMS19 nucleotide excision repair protein</fullName>
    </recommendedName>
</protein>
<evidence type="ECO:0000259" key="3">
    <source>
        <dbReference type="Pfam" id="PF14500"/>
    </source>
</evidence>
<dbReference type="Proteomes" id="UP000652761">
    <property type="component" value="Unassembled WGS sequence"/>
</dbReference>